<protein>
    <recommendedName>
        <fullName evidence="3">Reverse transcriptase zinc-binding domain-containing protein</fullName>
    </recommendedName>
</protein>
<evidence type="ECO:0000259" key="3">
    <source>
        <dbReference type="Pfam" id="PF13966"/>
    </source>
</evidence>
<feature type="compositionally biased region" description="Polar residues" evidence="2">
    <location>
        <begin position="838"/>
        <end position="848"/>
    </location>
</feature>
<dbReference type="InterPro" id="IPR026960">
    <property type="entry name" value="RVT-Znf"/>
</dbReference>
<dbReference type="Gene3D" id="3.30.70.270">
    <property type="match status" value="1"/>
</dbReference>
<dbReference type="SUPFAM" id="SSF56219">
    <property type="entry name" value="DNase I-like"/>
    <property type="match status" value="1"/>
</dbReference>
<feature type="non-terminal residue" evidence="4">
    <location>
        <position position="1"/>
    </location>
</feature>
<dbReference type="PANTHER" id="PTHR33116:SF76">
    <property type="entry name" value="DUF4283 DOMAIN-CONTAINING PROTEIN"/>
    <property type="match status" value="1"/>
</dbReference>
<dbReference type="InterPro" id="IPR043502">
    <property type="entry name" value="DNA/RNA_pol_sf"/>
</dbReference>
<feature type="region of interest" description="Disordered" evidence="2">
    <location>
        <begin position="869"/>
        <end position="898"/>
    </location>
</feature>
<dbReference type="EMBL" id="BKCJ010097013">
    <property type="protein sequence ID" value="GEX24019.1"/>
    <property type="molecule type" value="Genomic_DNA"/>
</dbReference>
<feature type="coiled-coil region" evidence="1">
    <location>
        <begin position="165"/>
        <end position="192"/>
    </location>
</feature>
<gene>
    <name evidence="4" type="ORF">Tci_295994</name>
</gene>
<dbReference type="PANTHER" id="PTHR33116">
    <property type="entry name" value="REVERSE TRANSCRIPTASE ZINC-BINDING DOMAIN-CONTAINING PROTEIN-RELATED-RELATED"/>
    <property type="match status" value="1"/>
</dbReference>
<dbReference type="Gene3D" id="3.10.10.10">
    <property type="entry name" value="HIV Type 1 Reverse Transcriptase, subunit A, domain 1"/>
    <property type="match status" value="1"/>
</dbReference>
<keyword evidence="1" id="KW-0175">Coiled coil</keyword>
<dbReference type="InterPro" id="IPR043128">
    <property type="entry name" value="Rev_trsase/Diguanyl_cyclase"/>
</dbReference>
<reference evidence="4" key="1">
    <citation type="journal article" date="2019" name="Sci. Rep.">
        <title>Draft genome of Tanacetum cinerariifolium, the natural source of mosquito coil.</title>
        <authorList>
            <person name="Yamashiro T."/>
            <person name="Shiraishi A."/>
            <person name="Satake H."/>
            <person name="Nakayama K."/>
        </authorList>
    </citation>
    <scope>NUCLEOTIDE SEQUENCE</scope>
</reference>
<name>A0A699H316_TANCI</name>
<evidence type="ECO:0000256" key="2">
    <source>
        <dbReference type="SAM" id="MobiDB-lite"/>
    </source>
</evidence>
<accession>A0A699H316</accession>
<feature type="compositionally biased region" description="Polar residues" evidence="2">
    <location>
        <begin position="876"/>
        <end position="898"/>
    </location>
</feature>
<evidence type="ECO:0000313" key="4">
    <source>
        <dbReference type="EMBL" id="GEX24019.1"/>
    </source>
</evidence>
<sequence length="1899" mass="215659">GFKFQFIPSSSSTLLLSPGIVVMPVVMREIYFYGSNNLLTIFPSSIYEDHQSICASTSSITYVGTRFARLSLDSFSCLSGSTVDSKLPFDWQDSSGDESFDFVKKVFNLQDLLIKATTEYQEAIQATEEIKSPAVGFAKTYDYKGGLTNQVNVVIKQNNTLLYLAFKQSQKLIELEEKFDRLKQKVHTIIEKEIQPADLKDSISSIAKRLDNFSISGRYQAARATRRVFGRNNHNITLESAVDPERQLELLRETRANLVPAEILYSNNRSTARHRVYQHYSEQRIQCVNDNQTNLPLCNQQSYQSLRTSGLQHIHLGIFMIRLHALHRRSAGINALVVLRDTRWEDSRQIIGTMEVDLSARTQLVYMFPDMVLSIDDFHNHVEFAIQTHGYDTWQGGKSSLLVTMAMISRLLNTSYMGFQYSVDNIVDHLTTTGIIAIPGERRSVEELEGMSWNLKPSEQTAQWRTAYPSAYSALETIADDPIKHNLTNCKSKQGNIARSAVYQELDLDDNWDIVSADFDDSSVYSISEGESDVHQNINVMVQDTPFEEAAFVIIEGFNESDDERRANFLRSIKGGIRIERDEITIYKKVTEIKTLNQTEVAKIAELEVREEEFLEINESIYFNQEGSKVFLEQFKPVIERLKHQGYIGEEPLKHWKKNGELGKLDIINPDTTMEDQPLKHVTPAMEDSFKKYVDSLLEIGAIRPSKSRHRTMAMIINSGTTIDPTTGREIKGKERMVFNYKSLNDSTYKDQYSLPGINVIIKRVGDGCMEGWGGIVKWKKSKGDPRSSERICSIEMEKLIEASNASRKLHASLIKNVDGKILGKDGKPLKSAMRKQTGPNPKFRSQPTELNINKESLAPNQVNFPVLASDGGSRVSGSTDTLNPSLQESSKDIGTQSDVNSDVFWSDNNVTNATVLGTKEQDQAVKIKEMRNSMVVAGARVTIPLEAVQAVLESGPWLIKLVPLILNVWTPNAVLKKEDIKSAPVWVKLYNVPVVAYSEVGLSLITTQIGRPIMLDSYTSSMCISSRGRKEYARALIEVSTEDELLESMIIAIPHGDGKSHSFATIDIYYEWKPPRCSTYKIFDHKNGACPKNPIVVMESIKITKPKVNFQYRKVKHGESSKTNGQKKPHIVLNLPKDNRQPAKVPTVNLSNSFNALINEEEKDESLWENKEQWINASILNESNNDEEELNYEDKGKQTMEGASTPVIHTRFWFRADKKELFCSFVYGHNKYTQRRSLWSNLYAHKVFVHNRAWCMLGDFNAALFLEDSTAGSSNVDIAMREFKECVAETEMMDVQCSGHQYTWNQKPKGGDGILKKIDRVLGNMEFNDSFVGAHVIFQPYRISDHSPAVLILPSNKQNMPFKFTNILTQHAKFTDVVSSGWALNVSGFHMFKVVKKLKGLKKSFRKLLFDQGNIHENVTRLRLEVDQAQKDLDSNPFNPIFCDQEANSVASAFVDHYVDFLGSAGNMIPLDTHFLFDPRLTDVEANHMIRDITSNEVKEAMFSMGNDKSPSLDGYTVAFFKEAWDIVGPDIVLAVREFFGNDLELINLCFADDLFLFSHGDEKSAKVIMEALDEFKLTSGLVPSLPKSTAYFCNVLKRTKQAILQIMPFEEGWLPVKYLGIPLVPLRLIYKDCKELIEKSKECVNSYGVKEKCERENRSPLANLVSTREMYRAGLTTTSKVSDIIMIADKIEWRVSGAVKSFEVSTVWMSIRPRDTLVDWADVVWFSHCIPRHAFNFWLIMRRKLKTQDNLMSWDMSSLVAVNSCLLCSSLPDSHEHLFFECTFSRQVWTHMSKMAGCTSLHLNVYDMVCSIIPSAKRRTSDSIIIKLVMAASTYFIWQERNERLFNNNKQTVAQVIEYITASIRLKLISCHFKRSNRGLALLRRLKIPELVLEQNL</sequence>
<evidence type="ECO:0000256" key="1">
    <source>
        <dbReference type="SAM" id="Coils"/>
    </source>
</evidence>
<dbReference type="SUPFAM" id="SSF56672">
    <property type="entry name" value="DNA/RNA polymerases"/>
    <property type="match status" value="1"/>
</dbReference>
<dbReference type="InterPro" id="IPR036691">
    <property type="entry name" value="Endo/exonu/phosph_ase_sf"/>
</dbReference>
<proteinExistence type="predicted"/>
<organism evidence="4">
    <name type="scientific">Tanacetum cinerariifolium</name>
    <name type="common">Dalmatian daisy</name>
    <name type="synonym">Chrysanthemum cinerariifolium</name>
    <dbReference type="NCBI Taxonomy" id="118510"/>
    <lineage>
        <taxon>Eukaryota</taxon>
        <taxon>Viridiplantae</taxon>
        <taxon>Streptophyta</taxon>
        <taxon>Embryophyta</taxon>
        <taxon>Tracheophyta</taxon>
        <taxon>Spermatophyta</taxon>
        <taxon>Magnoliopsida</taxon>
        <taxon>eudicotyledons</taxon>
        <taxon>Gunneridae</taxon>
        <taxon>Pentapetalae</taxon>
        <taxon>asterids</taxon>
        <taxon>campanulids</taxon>
        <taxon>Asterales</taxon>
        <taxon>Asteraceae</taxon>
        <taxon>Asteroideae</taxon>
        <taxon>Anthemideae</taxon>
        <taxon>Anthemidinae</taxon>
        <taxon>Tanacetum</taxon>
    </lineage>
</organism>
<dbReference type="Gene3D" id="3.60.10.10">
    <property type="entry name" value="Endonuclease/exonuclease/phosphatase"/>
    <property type="match status" value="1"/>
</dbReference>
<comment type="caution">
    <text evidence="4">The sequence shown here is derived from an EMBL/GenBank/DDBJ whole genome shotgun (WGS) entry which is preliminary data.</text>
</comment>
<feature type="domain" description="Reverse transcriptase zinc-binding" evidence="3">
    <location>
        <begin position="1704"/>
        <end position="1791"/>
    </location>
</feature>
<feature type="region of interest" description="Disordered" evidence="2">
    <location>
        <begin position="826"/>
        <end position="848"/>
    </location>
</feature>
<dbReference type="Pfam" id="PF13966">
    <property type="entry name" value="zf-RVT"/>
    <property type="match status" value="1"/>
</dbReference>